<feature type="transmembrane region" description="Helical" evidence="8">
    <location>
        <begin position="48"/>
        <end position="65"/>
    </location>
</feature>
<feature type="transmembrane region" description="Helical" evidence="8">
    <location>
        <begin position="112"/>
        <end position="131"/>
    </location>
</feature>
<evidence type="ECO:0000256" key="7">
    <source>
        <dbReference type="PIRNR" id="PIRNR016636"/>
    </source>
</evidence>
<gene>
    <name evidence="9" type="ORF">EQM13_07115</name>
</gene>
<keyword evidence="5 8" id="KW-1133">Transmembrane helix</keyword>
<keyword evidence="3 7" id="KW-1003">Cell membrane</keyword>
<sequence>MVFSSLVFLFVFLPIVLILYYISSDKLKNYILLVCSLFFYAWGEPKYIFLMIISISVNYVFSINISRNNKTKRMWLIFSLIFNLGILIVFKYTNFLVRIINSAVNTNWHLPYIPLPLGISFFTFQIMSYLIDVYRNDAEVQKNIFDLALYISLFPKLIVGPIVQYRRVGKQIRNRKHSLNKFALGVERFIIGLGKKVIFSEQLGIVADAAFNSQISDLSVMGGWLGVLCYTLQIYYDFSGYSDMAIGLGKMFGFDFPENFNYPYISQSISEFWRRWHISLGNWFRDYVYIPLGGNRSGLKKQCRNLFIVWLLTGIWHGADWTFIAWGLYYGVLIIFEKLFMGRWLHKLPEVFRHVYLVFWVMIGWIFFRSESIIQAKNFIKVIMGINDNLLYDNSFLTYIDNSGYLIILAILFSTNVIPKMKDLMKRKNKNLFENNLGYCLHSVFLSSILFIAVILLVNSTYKPFLYFNF</sequence>
<evidence type="ECO:0000256" key="8">
    <source>
        <dbReference type="SAM" id="Phobius"/>
    </source>
</evidence>
<keyword evidence="4 8" id="KW-0812">Transmembrane</keyword>
<protein>
    <submittedName>
        <fullName evidence="9">MBOAT family protein</fullName>
    </submittedName>
</protein>
<evidence type="ECO:0000313" key="10">
    <source>
        <dbReference type="Proteomes" id="UP000287969"/>
    </source>
</evidence>
<evidence type="ECO:0000256" key="3">
    <source>
        <dbReference type="ARBA" id="ARBA00022475"/>
    </source>
</evidence>
<evidence type="ECO:0000256" key="1">
    <source>
        <dbReference type="ARBA" id="ARBA00004651"/>
    </source>
</evidence>
<dbReference type="InterPro" id="IPR028362">
    <property type="entry name" value="AlgI"/>
</dbReference>
<name>A0A410QBJ2_9FIRM</name>
<feature type="transmembrane region" description="Helical" evidence="8">
    <location>
        <begin position="6"/>
        <end position="22"/>
    </location>
</feature>
<accession>A0A410QBJ2</accession>
<dbReference type="PANTHER" id="PTHR13285">
    <property type="entry name" value="ACYLTRANSFERASE"/>
    <property type="match status" value="1"/>
</dbReference>
<dbReference type="GO" id="GO:0005886">
    <property type="term" value="C:plasma membrane"/>
    <property type="evidence" value="ECO:0007669"/>
    <property type="project" value="UniProtKB-SubCell"/>
</dbReference>
<keyword evidence="7" id="KW-0808">Transferase</keyword>
<evidence type="ECO:0000256" key="5">
    <source>
        <dbReference type="ARBA" id="ARBA00022989"/>
    </source>
</evidence>
<feature type="transmembrane region" description="Helical" evidence="8">
    <location>
        <begin position="143"/>
        <end position="163"/>
    </location>
</feature>
<evidence type="ECO:0000256" key="2">
    <source>
        <dbReference type="ARBA" id="ARBA00010323"/>
    </source>
</evidence>
<dbReference type="InterPro" id="IPR051085">
    <property type="entry name" value="MB_O-acyltransferase"/>
</dbReference>
<proteinExistence type="inferred from homology"/>
<dbReference type="GO" id="GO:0016746">
    <property type="term" value="F:acyltransferase activity"/>
    <property type="evidence" value="ECO:0007669"/>
    <property type="project" value="UniProtKB-KW"/>
</dbReference>
<feature type="transmembrane region" description="Helical" evidence="8">
    <location>
        <begin position="307"/>
        <end position="330"/>
    </location>
</feature>
<dbReference type="InterPro" id="IPR004299">
    <property type="entry name" value="MBOAT_fam"/>
</dbReference>
<dbReference type="PIRSF" id="PIRSF016636">
    <property type="entry name" value="AlgI_DltB"/>
    <property type="match status" value="1"/>
</dbReference>
<feature type="transmembrane region" description="Helical" evidence="8">
    <location>
        <begin position="439"/>
        <end position="458"/>
    </location>
</feature>
<dbReference type="OrthoDB" id="9805788at2"/>
<dbReference type="InterPro" id="IPR024194">
    <property type="entry name" value="Ac/AlaTfrase_AlgI/DltB"/>
</dbReference>
<reference evidence="10" key="1">
    <citation type="submission" date="2019-01" db="EMBL/GenBank/DDBJ databases">
        <title>Draft genomes of a novel of Sporanaerobacter strains.</title>
        <authorList>
            <person name="Ma S."/>
        </authorList>
    </citation>
    <scope>NUCLEOTIDE SEQUENCE [LARGE SCALE GENOMIC DNA]</scope>
    <source>
        <strain evidence="10">NJN-17</strain>
    </source>
</reference>
<feature type="transmembrane region" description="Helical" evidence="8">
    <location>
        <begin position="351"/>
        <end position="368"/>
    </location>
</feature>
<dbReference type="KEGG" id="spoa:EQM13_07115"/>
<dbReference type="EMBL" id="CP035282">
    <property type="protein sequence ID" value="QAT61361.1"/>
    <property type="molecule type" value="Genomic_DNA"/>
</dbReference>
<dbReference type="PANTHER" id="PTHR13285:SF18">
    <property type="entry name" value="PROTEIN-CYSTEINE N-PALMITOYLTRANSFERASE RASP"/>
    <property type="match status" value="1"/>
</dbReference>
<keyword evidence="6 7" id="KW-0472">Membrane</keyword>
<dbReference type="Proteomes" id="UP000287969">
    <property type="component" value="Chromosome"/>
</dbReference>
<feature type="transmembrane region" description="Helical" evidence="8">
    <location>
        <begin position="74"/>
        <end position="92"/>
    </location>
</feature>
<feature type="transmembrane region" description="Helical" evidence="8">
    <location>
        <begin position="396"/>
        <end position="418"/>
    </location>
</feature>
<dbReference type="AlphaFoldDB" id="A0A410QBJ2"/>
<evidence type="ECO:0000313" key="9">
    <source>
        <dbReference type="EMBL" id="QAT61361.1"/>
    </source>
</evidence>
<keyword evidence="7" id="KW-0012">Acyltransferase</keyword>
<dbReference type="GO" id="GO:0042121">
    <property type="term" value="P:alginic acid biosynthetic process"/>
    <property type="evidence" value="ECO:0007669"/>
    <property type="project" value="InterPro"/>
</dbReference>
<comment type="similarity">
    <text evidence="2 7">Belongs to the membrane-bound acyltransferase family.</text>
</comment>
<keyword evidence="10" id="KW-1185">Reference proteome</keyword>
<dbReference type="PIRSF" id="PIRSF500217">
    <property type="entry name" value="AlgI"/>
    <property type="match status" value="1"/>
</dbReference>
<evidence type="ECO:0000256" key="4">
    <source>
        <dbReference type="ARBA" id="ARBA00022692"/>
    </source>
</evidence>
<comment type="subcellular location">
    <subcellularLocation>
        <location evidence="1">Cell membrane</location>
        <topology evidence="1">Multi-pass membrane protein</topology>
    </subcellularLocation>
</comment>
<evidence type="ECO:0000256" key="6">
    <source>
        <dbReference type="ARBA" id="ARBA00023136"/>
    </source>
</evidence>
<organism evidence="9 10">
    <name type="scientific">Acidilutibacter cellobiosedens</name>
    <dbReference type="NCBI Taxonomy" id="2507161"/>
    <lineage>
        <taxon>Bacteria</taxon>
        <taxon>Bacillati</taxon>
        <taxon>Bacillota</taxon>
        <taxon>Tissierellia</taxon>
        <taxon>Tissierellales</taxon>
        <taxon>Acidilutibacteraceae</taxon>
        <taxon>Acidilutibacter</taxon>
    </lineage>
</organism>
<dbReference type="Pfam" id="PF03062">
    <property type="entry name" value="MBOAT"/>
    <property type="match status" value="1"/>
</dbReference>